<sequence>MATNSVEVDDVHHAIGWIFELLMSLVLRTRGGRRCSQPSSVDSRSAASLVVDTPKVRLPRVPAPVLRGGEVSQVRPYVTAYERQREEQCRRAQVLATYGFDSCPCRIREGQATG</sequence>
<reference evidence="1 2" key="1">
    <citation type="journal article" date="2020" name="Int. J. Syst. Evol. Microbiol.">
        <title>Reclassification of Streptomyces castelarensis and Streptomyces sporoclivatus as later heterotypic synonyms of Streptomyces antimycoticus.</title>
        <authorList>
            <person name="Komaki H."/>
            <person name="Tamura T."/>
        </authorList>
    </citation>
    <scope>NUCLEOTIDE SEQUENCE [LARGE SCALE GENOMIC DNA]</scope>
    <source>
        <strain evidence="1 2">NBRC 100767</strain>
    </source>
</reference>
<name>A0A499UCZ8_9ACTN</name>
<evidence type="ECO:0000313" key="2">
    <source>
        <dbReference type="Proteomes" id="UP000463951"/>
    </source>
</evidence>
<gene>
    <name evidence="1" type="ORF">SSPO_016610</name>
</gene>
<protein>
    <submittedName>
        <fullName evidence="1">Uncharacterized protein</fullName>
    </submittedName>
</protein>
<evidence type="ECO:0000313" key="1">
    <source>
        <dbReference type="EMBL" id="BBJ38943.1"/>
    </source>
</evidence>
<organism evidence="1 2">
    <name type="scientific">Streptomyces antimycoticus</name>
    <dbReference type="NCBI Taxonomy" id="68175"/>
    <lineage>
        <taxon>Bacteria</taxon>
        <taxon>Bacillati</taxon>
        <taxon>Actinomycetota</taxon>
        <taxon>Actinomycetes</taxon>
        <taxon>Kitasatosporales</taxon>
        <taxon>Streptomycetaceae</taxon>
        <taxon>Streptomyces</taxon>
        <taxon>Streptomyces violaceusniger group</taxon>
    </lineage>
</organism>
<accession>A0A499UCZ8</accession>
<proteinExistence type="predicted"/>
<dbReference type="EMBL" id="AP019620">
    <property type="protein sequence ID" value="BBJ38943.1"/>
    <property type="molecule type" value="Genomic_DNA"/>
</dbReference>
<dbReference type="AlphaFoldDB" id="A0A499UCZ8"/>
<dbReference type="Proteomes" id="UP000463951">
    <property type="component" value="Chromosome"/>
</dbReference>